<dbReference type="PANTHER" id="PTHR34183:SF8">
    <property type="entry name" value="ENDOLYTIC PEPTIDOGLYCAN TRANSGLYCOSYLASE RLPA-RELATED"/>
    <property type="match status" value="1"/>
</dbReference>
<gene>
    <name evidence="3" type="primary">rlpA</name>
    <name evidence="6" type="ORF">KTO63_15245</name>
</gene>
<evidence type="ECO:0000256" key="3">
    <source>
        <dbReference type="HAMAP-Rule" id="MF_02071"/>
    </source>
</evidence>
<evidence type="ECO:0000256" key="2">
    <source>
        <dbReference type="ARBA" id="ARBA00023316"/>
    </source>
</evidence>
<accession>A0A9E2W5C8</accession>
<evidence type="ECO:0000259" key="5">
    <source>
        <dbReference type="Pfam" id="PF03330"/>
    </source>
</evidence>
<dbReference type="EMBL" id="JAHSPG010000012">
    <property type="protein sequence ID" value="MBV4358518.1"/>
    <property type="molecule type" value="Genomic_DNA"/>
</dbReference>
<comment type="function">
    <text evidence="3">Lytic transglycosylase with a strong preference for naked glycan strands that lack stem peptides.</text>
</comment>
<dbReference type="InterPro" id="IPR012997">
    <property type="entry name" value="RplA"/>
</dbReference>
<dbReference type="GO" id="GO:0071555">
    <property type="term" value="P:cell wall organization"/>
    <property type="evidence" value="ECO:0007669"/>
    <property type="project" value="UniProtKB-KW"/>
</dbReference>
<dbReference type="EC" id="4.2.2.-" evidence="3"/>
<evidence type="ECO:0000313" key="6">
    <source>
        <dbReference type="EMBL" id="MBV4358518.1"/>
    </source>
</evidence>
<organism evidence="6 7">
    <name type="scientific">Pinibacter aurantiacus</name>
    <dbReference type="NCBI Taxonomy" id="2851599"/>
    <lineage>
        <taxon>Bacteria</taxon>
        <taxon>Pseudomonadati</taxon>
        <taxon>Bacteroidota</taxon>
        <taxon>Chitinophagia</taxon>
        <taxon>Chitinophagales</taxon>
        <taxon>Chitinophagaceae</taxon>
        <taxon>Pinibacter</taxon>
    </lineage>
</organism>
<dbReference type="Pfam" id="PF03330">
    <property type="entry name" value="DPBB_1"/>
    <property type="match status" value="1"/>
</dbReference>
<name>A0A9E2W5C8_9BACT</name>
<dbReference type="HAMAP" id="MF_02071">
    <property type="entry name" value="RlpA"/>
    <property type="match status" value="1"/>
</dbReference>
<evidence type="ECO:0000256" key="4">
    <source>
        <dbReference type="RuleBase" id="RU003495"/>
    </source>
</evidence>
<feature type="chain" id="PRO_5039772076" description="Probable endolytic peptidoglycan transglycosylase RlpA" evidence="3">
    <location>
        <begin position="19"/>
        <end position="141"/>
    </location>
</feature>
<feature type="signal peptide" evidence="3">
    <location>
        <begin position="1"/>
        <end position="18"/>
    </location>
</feature>
<dbReference type="GO" id="GO:0000270">
    <property type="term" value="P:peptidoglycan metabolic process"/>
    <property type="evidence" value="ECO:0007669"/>
    <property type="project" value="UniProtKB-UniRule"/>
</dbReference>
<dbReference type="NCBIfam" id="TIGR00413">
    <property type="entry name" value="rlpA"/>
    <property type="match status" value="1"/>
</dbReference>
<protein>
    <recommendedName>
        <fullName evidence="3">Probable endolytic peptidoglycan transglycosylase RlpA</fullName>
        <ecNumber evidence="3">4.2.2.-</ecNumber>
    </recommendedName>
</protein>
<keyword evidence="7" id="KW-1185">Reference proteome</keyword>
<dbReference type="CDD" id="cd22268">
    <property type="entry name" value="DPBB_RlpA-like"/>
    <property type="match status" value="1"/>
</dbReference>
<evidence type="ECO:0000313" key="7">
    <source>
        <dbReference type="Proteomes" id="UP000812270"/>
    </source>
</evidence>
<evidence type="ECO:0000256" key="1">
    <source>
        <dbReference type="ARBA" id="ARBA00023239"/>
    </source>
</evidence>
<sequence precursor="true">MIRLLIVCSLFFGQCVMAAPTVRTVRTHDPVPAKRVVNLQKIQYGTASYYSDKFEGKKTANGEIFHQKNMTCAHNGLPFGTWLKVTNRKNGKWVYVRVTDRLHAKNKRVVDLTTTAAKKLGYYKKGLTNVKVEVLGKKKPE</sequence>
<comment type="similarity">
    <text evidence="3 4">Belongs to the RlpA family.</text>
</comment>
<dbReference type="GO" id="GO:0008932">
    <property type="term" value="F:lytic endotransglycosylase activity"/>
    <property type="evidence" value="ECO:0007669"/>
    <property type="project" value="UniProtKB-UniRule"/>
</dbReference>
<dbReference type="AlphaFoldDB" id="A0A9E2W5C8"/>
<keyword evidence="1 3" id="KW-0456">Lyase</keyword>
<reference evidence="6" key="1">
    <citation type="submission" date="2021-06" db="EMBL/GenBank/DDBJ databases">
        <authorList>
            <person name="Huq M.A."/>
        </authorList>
    </citation>
    <scope>NUCLEOTIDE SEQUENCE</scope>
    <source>
        <strain evidence="6">MAH-26</strain>
    </source>
</reference>
<comment type="caution">
    <text evidence="6">The sequence shown here is derived from an EMBL/GenBank/DDBJ whole genome shotgun (WGS) entry which is preliminary data.</text>
</comment>
<dbReference type="InterPro" id="IPR034718">
    <property type="entry name" value="RlpA"/>
</dbReference>
<dbReference type="PANTHER" id="PTHR34183">
    <property type="entry name" value="ENDOLYTIC PEPTIDOGLYCAN TRANSGLYCOSYLASE RLPA"/>
    <property type="match status" value="1"/>
</dbReference>
<proteinExistence type="inferred from homology"/>
<keyword evidence="2 3" id="KW-0961">Cell wall biogenesis/degradation</keyword>
<dbReference type="Proteomes" id="UP000812270">
    <property type="component" value="Unassembled WGS sequence"/>
</dbReference>
<dbReference type="InterPro" id="IPR009009">
    <property type="entry name" value="RlpA-like_DPBB"/>
</dbReference>
<feature type="domain" description="RlpA-like protein double-psi beta-barrel" evidence="5">
    <location>
        <begin position="44"/>
        <end position="132"/>
    </location>
</feature>
<dbReference type="RefSeq" id="WP_217792232.1">
    <property type="nucleotide sequence ID" value="NZ_JAHSPG010000012.1"/>
</dbReference>
<keyword evidence="3" id="KW-0732">Signal</keyword>